<dbReference type="OrthoDB" id="5954510at2759"/>
<reference evidence="2" key="1">
    <citation type="submission" date="2018-11" db="EMBL/GenBank/DDBJ databases">
        <authorList>
            <person name="Alioto T."/>
            <person name="Alioto T."/>
        </authorList>
    </citation>
    <scope>NUCLEOTIDE SEQUENCE</scope>
</reference>
<organism evidence="2 3">
    <name type="scientific">Mytilus galloprovincialis</name>
    <name type="common">Mediterranean mussel</name>
    <dbReference type="NCBI Taxonomy" id="29158"/>
    <lineage>
        <taxon>Eukaryota</taxon>
        <taxon>Metazoa</taxon>
        <taxon>Spiralia</taxon>
        <taxon>Lophotrochozoa</taxon>
        <taxon>Mollusca</taxon>
        <taxon>Bivalvia</taxon>
        <taxon>Autobranchia</taxon>
        <taxon>Pteriomorphia</taxon>
        <taxon>Mytilida</taxon>
        <taxon>Mytiloidea</taxon>
        <taxon>Mytilidae</taxon>
        <taxon>Mytilinae</taxon>
        <taxon>Mytilus</taxon>
    </lineage>
</organism>
<dbReference type="Pfam" id="PF16977">
    <property type="entry name" value="ApeC"/>
    <property type="match status" value="1"/>
</dbReference>
<evidence type="ECO:0000313" key="3">
    <source>
        <dbReference type="Proteomes" id="UP000596742"/>
    </source>
</evidence>
<dbReference type="PANTHER" id="PTHR19324">
    <property type="entry name" value="PERFORIN-LIKE PROTEIN 1"/>
    <property type="match status" value="1"/>
</dbReference>
<feature type="domain" description="Apextrin C-terminal" evidence="1">
    <location>
        <begin position="27"/>
        <end position="221"/>
    </location>
</feature>
<keyword evidence="3" id="KW-1185">Reference proteome</keyword>
<dbReference type="PANTHER" id="PTHR19324:SF33">
    <property type="entry name" value="MUCIN-5AC"/>
    <property type="match status" value="1"/>
</dbReference>
<comment type="caution">
    <text evidence="2">The sequence shown here is derived from an EMBL/GenBank/DDBJ whole genome shotgun (WGS) entry which is preliminary data.</text>
</comment>
<name>A0A8B6C2D5_MYTGA</name>
<accession>A0A8B6C2D5</accession>
<protein>
    <recommendedName>
        <fullName evidence="1">Apextrin C-terminal domain-containing protein</fullName>
    </recommendedName>
</protein>
<dbReference type="Proteomes" id="UP000596742">
    <property type="component" value="Unassembled WGS sequence"/>
</dbReference>
<gene>
    <name evidence="2" type="ORF">MGAL_10B084281</name>
</gene>
<feature type="non-terminal residue" evidence="2">
    <location>
        <position position="222"/>
    </location>
</feature>
<sequence length="222" mass="25285">GFELADVKVFGQVRKAWMAAIVMAVSWPPGTYTLIKPQSGCPLNWQTGWRYQDNEDKNNINSLILSQNLIKYLSLNSHFNPGIDPAFILCNIYKKSKKSNLIFHNGEPTRFRTGSIYWDDEDSNNANDKGGVLPSGTYNRNTRINYCCRSDGSYSGAIRLPTSRPFYLLRITSSCQRVIGMNVREEYVMTDDEDNNNANSVSGSHPFKSGTRNTQLHYCYYY</sequence>
<dbReference type="InterPro" id="IPR031569">
    <property type="entry name" value="ApeC"/>
</dbReference>
<dbReference type="EMBL" id="UYJE01000989">
    <property type="protein sequence ID" value="VDH98272.1"/>
    <property type="molecule type" value="Genomic_DNA"/>
</dbReference>
<dbReference type="AlphaFoldDB" id="A0A8B6C2D5"/>
<proteinExistence type="predicted"/>
<evidence type="ECO:0000259" key="1">
    <source>
        <dbReference type="Pfam" id="PF16977"/>
    </source>
</evidence>
<evidence type="ECO:0000313" key="2">
    <source>
        <dbReference type="EMBL" id="VDH98272.1"/>
    </source>
</evidence>